<dbReference type="EC" id="5.1.3.32" evidence="5"/>
<dbReference type="GO" id="GO:0005737">
    <property type="term" value="C:cytoplasm"/>
    <property type="evidence" value="ECO:0007669"/>
    <property type="project" value="InterPro"/>
</dbReference>
<evidence type="ECO:0000256" key="5">
    <source>
        <dbReference type="NCBIfam" id="TIGR02625"/>
    </source>
</evidence>
<keyword evidence="2" id="KW-0413">Isomerase</keyword>
<dbReference type="OrthoDB" id="9799608at2"/>
<dbReference type="GO" id="GO:0019301">
    <property type="term" value="P:rhamnose catabolic process"/>
    <property type="evidence" value="ECO:0007669"/>
    <property type="project" value="UniProtKB-UniRule"/>
</dbReference>
<gene>
    <name evidence="6" type="ORF">SAMN04489723_108171</name>
</gene>
<protein>
    <recommendedName>
        <fullName evidence="5">L-rhamnose mutarotase</fullName>
        <ecNumber evidence="5">5.1.3.32</ecNumber>
    </recommendedName>
</protein>
<proteinExistence type="inferred from homology"/>
<keyword evidence="7" id="KW-1185">Reference proteome</keyword>
<dbReference type="SUPFAM" id="SSF54909">
    <property type="entry name" value="Dimeric alpha+beta barrel"/>
    <property type="match status" value="1"/>
</dbReference>
<dbReference type="EMBL" id="FOKK01000008">
    <property type="protein sequence ID" value="SFB37996.1"/>
    <property type="molecule type" value="Genomic_DNA"/>
</dbReference>
<dbReference type="HAMAP" id="MF_01663">
    <property type="entry name" value="L_rham_rotase"/>
    <property type="match status" value="1"/>
</dbReference>
<keyword evidence="3" id="KW-0119">Carbohydrate metabolism</keyword>
<keyword evidence="4" id="KW-0684">Rhamnose metabolism</keyword>
<dbReference type="STRING" id="237018.SAMN04489723_108171"/>
<dbReference type="GO" id="GO:0062192">
    <property type="term" value="F:L-rhamnose mutarotase activity"/>
    <property type="evidence" value="ECO:0007669"/>
    <property type="project" value="UniProtKB-UniRule"/>
</dbReference>
<dbReference type="NCBIfam" id="TIGR02625">
    <property type="entry name" value="YiiL_rotase"/>
    <property type="match status" value="1"/>
</dbReference>
<evidence type="ECO:0000256" key="3">
    <source>
        <dbReference type="ARBA" id="ARBA00023277"/>
    </source>
</evidence>
<evidence type="ECO:0000256" key="4">
    <source>
        <dbReference type="ARBA" id="ARBA00023308"/>
    </source>
</evidence>
<dbReference type="PANTHER" id="PTHR34389:SF2">
    <property type="entry name" value="L-RHAMNOSE MUTAROTASE"/>
    <property type="match status" value="1"/>
</dbReference>
<dbReference type="InterPro" id="IPR008000">
    <property type="entry name" value="Rham/fucose_mutarotase"/>
</dbReference>
<dbReference type="InterPro" id="IPR011008">
    <property type="entry name" value="Dimeric_a/b-barrel"/>
</dbReference>
<evidence type="ECO:0000256" key="2">
    <source>
        <dbReference type="ARBA" id="ARBA00023235"/>
    </source>
</evidence>
<dbReference type="Proteomes" id="UP000198790">
    <property type="component" value="Unassembled WGS sequence"/>
</dbReference>
<name>A0A1I1AKV9_9BACT</name>
<organism evidence="6 7">
    <name type="scientific">Algoriphagus aquimarinus</name>
    <dbReference type="NCBI Taxonomy" id="237018"/>
    <lineage>
        <taxon>Bacteria</taxon>
        <taxon>Pseudomonadati</taxon>
        <taxon>Bacteroidota</taxon>
        <taxon>Cytophagia</taxon>
        <taxon>Cytophagales</taxon>
        <taxon>Cyclobacteriaceae</taxon>
        <taxon>Algoriphagus</taxon>
    </lineage>
</organism>
<evidence type="ECO:0000256" key="1">
    <source>
        <dbReference type="ARBA" id="ARBA00022490"/>
    </source>
</evidence>
<dbReference type="AlphaFoldDB" id="A0A1I1AKV9"/>
<sequence length="105" mass="12358">MPQKLAFRMKLIPGFEEEYERRHREIWPELVTLLKDTGIIDYQIFLDRETSNLFAFQVIEGEANSQDLGSTEIVQCWWKHMADIMETNPDNSPISVELPNVFDLQ</sequence>
<evidence type="ECO:0000313" key="7">
    <source>
        <dbReference type="Proteomes" id="UP000198790"/>
    </source>
</evidence>
<evidence type="ECO:0000313" key="6">
    <source>
        <dbReference type="EMBL" id="SFB37996.1"/>
    </source>
</evidence>
<accession>A0A1I1AKV9</accession>
<dbReference type="InterPro" id="IPR013448">
    <property type="entry name" value="L-rhamnose_mutarotase"/>
</dbReference>
<dbReference type="Pfam" id="PF05336">
    <property type="entry name" value="rhaM"/>
    <property type="match status" value="1"/>
</dbReference>
<dbReference type="RefSeq" id="WP_092897867.1">
    <property type="nucleotide sequence ID" value="NZ_FOKK01000008.1"/>
</dbReference>
<reference evidence="6 7" key="1">
    <citation type="submission" date="2016-10" db="EMBL/GenBank/DDBJ databases">
        <authorList>
            <person name="de Groot N.N."/>
        </authorList>
    </citation>
    <scope>NUCLEOTIDE SEQUENCE [LARGE SCALE GENOMIC DNA]</scope>
    <source>
        <strain evidence="6 7">DSM 23399</strain>
    </source>
</reference>
<dbReference type="PANTHER" id="PTHR34389">
    <property type="entry name" value="L-RHAMNOSE MUTAROTASE"/>
    <property type="match status" value="1"/>
</dbReference>
<dbReference type="Gene3D" id="3.30.70.100">
    <property type="match status" value="1"/>
</dbReference>
<keyword evidence="1" id="KW-0963">Cytoplasm</keyword>